<keyword evidence="4" id="KW-0677">Repeat</keyword>
<comment type="caution">
    <text evidence="10">The sequence shown here is derived from an EMBL/GenBank/DDBJ whole genome shotgun (WGS) entry which is preliminary data.</text>
</comment>
<evidence type="ECO:0000256" key="5">
    <source>
        <dbReference type="ARBA" id="ARBA00022989"/>
    </source>
</evidence>
<feature type="transmembrane region" description="Helical" evidence="9">
    <location>
        <begin position="76"/>
        <end position="93"/>
    </location>
</feature>
<dbReference type="GO" id="GO:0005886">
    <property type="term" value="C:plasma membrane"/>
    <property type="evidence" value="ECO:0007669"/>
    <property type="project" value="TreeGrafter"/>
</dbReference>
<evidence type="ECO:0000256" key="4">
    <source>
        <dbReference type="ARBA" id="ARBA00022737"/>
    </source>
</evidence>
<dbReference type="InterPro" id="IPR050363">
    <property type="entry name" value="MIP/Aquaporin"/>
</dbReference>
<dbReference type="Gene3D" id="1.20.1080.10">
    <property type="entry name" value="Glycerol uptake facilitator protein"/>
    <property type="match status" value="2"/>
</dbReference>
<keyword evidence="6 9" id="KW-0472">Membrane</keyword>
<feature type="region of interest" description="Disordered" evidence="8">
    <location>
        <begin position="1"/>
        <end position="39"/>
    </location>
</feature>
<evidence type="ECO:0000256" key="9">
    <source>
        <dbReference type="SAM" id="Phobius"/>
    </source>
</evidence>
<evidence type="ECO:0000256" key="2">
    <source>
        <dbReference type="ARBA" id="ARBA00022448"/>
    </source>
</evidence>
<dbReference type="InterPro" id="IPR023271">
    <property type="entry name" value="Aquaporin-like"/>
</dbReference>
<evidence type="ECO:0000256" key="7">
    <source>
        <dbReference type="ARBA" id="ARBA00034651"/>
    </source>
</evidence>
<feature type="compositionally biased region" description="Low complexity" evidence="8">
    <location>
        <begin position="20"/>
        <end position="30"/>
    </location>
</feature>
<dbReference type="AlphaFoldDB" id="A0AAV0BSQ3"/>
<feature type="region of interest" description="Disordered" evidence="8">
    <location>
        <begin position="310"/>
        <end position="332"/>
    </location>
</feature>
<dbReference type="EMBL" id="CALTRL010006076">
    <property type="protein sequence ID" value="CAH7689437.1"/>
    <property type="molecule type" value="Genomic_DNA"/>
</dbReference>
<evidence type="ECO:0000256" key="3">
    <source>
        <dbReference type="ARBA" id="ARBA00022692"/>
    </source>
</evidence>
<evidence type="ECO:0000256" key="8">
    <source>
        <dbReference type="SAM" id="MobiDB-lite"/>
    </source>
</evidence>
<name>A0AAV0BSQ3_PHAPC</name>
<sequence>MTSHAQPKGIGSSINAPGYSNDQSNSQNQQKLAADDADHSDPLSVLPALDSNFQEIQSRRINENGASSFRSHTREFWAEFFGTLILALIGNAVNCQVTLGGNSRVTSTPRGDWTTVSINPAVTLTLALLRGLPIYWLAQFLGAFVGAGLGYMSNLGSFFNEFLMTAILMICAVGDKGNLAPPKGLSPFVILWVVFALASTLLSLRKLLINYPTFQTSFALNPARDIGPRLLTWTAGYGSGVWRIRSGYVFFCINSSIGSGAPPLAQFGNGTFVGCFLYDCLVGTENVDSPLHNATLTNFIRKIRGLEPLNDEERQNSGDLPSSRKRGSDETD</sequence>
<dbReference type="GO" id="GO:0015250">
    <property type="term" value="F:water channel activity"/>
    <property type="evidence" value="ECO:0007669"/>
    <property type="project" value="TreeGrafter"/>
</dbReference>
<keyword evidence="3 9" id="KW-0812">Transmembrane</keyword>
<protein>
    <submittedName>
        <fullName evidence="10">Aquaporin-like protein</fullName>
    </submittedName>
</protein>
<dbReference type="Proteomes" id="UP001153365">
    <property type="component" value="Unassembled WGS sequence"/>
</dbReference>
<keyword evidence="2" id="KW-0813">Transport</keyword>
<proteinExistence type="predicted"/>
<dbReference type="PANTHER" id="PTHR43829:SF9">
    <property type="entry name" value="AQUAPORIN-9"/>
    <property type="match status" value="1"/>
</dbReference>
<keyword evidence="5 9" id="KW-1133">Transmembrane helix</keyword>
<evidence type="ECO:0000313" key="10">
    <source>
        <dbReference type="EMBL" id="CAH7689437.1"/>
    </source>
</evidence>
<dbReference type="GO" id="GO:0015254">
    <property type="term" value="F:glycerol channel activity"/>
    <property type="evidence" value="ECO:0007669"/>
    <property type="project" value="TreeGrafter"/>
</dbReference>
<feature type="transmembrane region" description="Helical" evidence="9">
    <location>
        <begin position="158"/>
        <end position="179"/>
    </location>
</feature>
<dbReference type="PANTHER" id="PTHR43829">
    <property type="entry name" value="AQUAPORIN OR AQUAGLYCEROPORIN RELATED"/>
    <property type="match status" value="1"/>
</dbReference>
<evidence type="ECO:0000256" key="1">
    <source>
        <dbReference type="ARBA" id="ARBA00004141"/>
    </source>
</evidence>
<dbReference type="SUPFAM" id="SSF81338">
    <property type="entry name" value="Aquaporin-like"/>
    <property type="match status" value="1"/>
</dbReference>
<gene>
    <name evidence="10" type="ORF">PPACK8108_LOCUS24514</name>
</gene>
<accession>A0AAV0BSQ3</accession>
<feature type="transmembrane region" description="Helical" evidence="9">
    <location>
        <begin position="185"/>
        <end position="204"/>
    </location>
</feature>
<evidence type="ECO:0000313" key="11">
    <source>
        <dbReference type="Proteomes" id="UP001153365"/>
    </source>
</evidence>
<evidence type="ECO:0000256" key="6">
    <source>
        <dbReference type="ARBA" id="ARBA00023136"/>
    </source>
</evidence>
<comment type="catalytic activity">
    <reaction evidence="7">
        <text>H2O(in) = H2O(out)</text>
        <dbReference type="Rhea" id="RHEA:29667"/>
        <dbReference type="ChEBI" id="CHEBI:15377"/>
    </reaction>
</comment>
<keyword evidence="11" id="KW-1185">Reference proteome</keyword>
<comment type="subcellular location">
    <subcellularLocation>
        <location evidence="1">Membrane</location>
        <topology evidence="1">Multi-pass membrane protein</topology>
    </subcellularLocation>
</comment>
<reference evidence="10" key="1">
    <citation type="submission" date="2022-06" db="EMBL/GenBank/DDBJ databases">
        <authorList>
            <consortium name="SYNGENTA / RWTH Aachen University"/>
        </authorList>
    </citation>
    <scope>NUCLEOTIDE SEQUENCE</scope>
</reference>
<organism evidence="10 11">
    <name type="scientific">Phakopsora pachyrhizi</name>
    <name type="common">Asian soybean rust disease fungus</name>
    <dbReference type="NCBI Taxonomy" id="170000"/>
    <lineage>
        <taxon>Eukaryota</taxon>
        <taxon>Fungi</taxon>
        <taxon>Dikarya</taxon>
        <taxon>Basidiomycota</taxon>
        <taxon>Pucciniomycotina</taxon>
        <taxon>Pucciniomycetes</taxon>
        <taxon>Pucciniales</taxon>
        <taxon>Phakopsoraceae</taxon>
        <taxon>Phakopsora</taxon>
    </lineage>
</organism>